<dbReference type="GO" id="GO:0030234">
    <property type="term" value="F:enzyme regulator activity"/>
    <property type="evidence" value="ECO:0007669"/>
    <property type="project" value="InterPro"/>
</dbReference>
<evidence type="ECO:0000313" key="1">
    <source>
        <dbReference type="EMBL" id="VAW47241.1"/>
    </source>
</evidence>
<dbReference type="InterPro" id="IPR011322">
    <property type="entry name" value="N-reg_PII-like_a/b"/>
</dbReference>
<dbReference type="InterPro" id="IPR015867">
    <property type="entry name" value="N-reg_PII/ATP_PRibTrfase_C"/>
</dbReference>
<dbReference type="InterPro" id="IPR002187">
    <property type="entry name" value="N-reg_PII"/>
</dbReference>
<organism evidence="1">
    <name type="scientific">hydrothermal vent metagenome</name>
    <dbReference type="NCBI Taxonomy" id="652676"/>
    <lineage>
        <taxon>unclassified sequences</taxon>
        <taxon>metagenomes</taxon>
        <taxon>ecological metagenomes</taxon>
    </lineage>
</organism>
<reference evidence="1" key="1">
    <citation type="submission" date="2018-06" db="EMBL/GenBank/DDBJ databases">
        <authorList>
            <person name="Zhirakovskaya E."/>
        </authorList>
    </citation>
    <scope>NUCLEOTIDE SEQUENCE</scope>
</reference>
<dbReference type="AlphaFoldDB" id="A0A3B0VW09"/>
<gene>
    <name evidence="1" type="ORF">MNBD_GAMMA04-1190</name>
</gene>
<evidence type="ECO:0008006" key="2">
    <source>
        <dbReference type="Google" id="ProtNLM"/>
    </source>
</evidence>
<dbReference type="GO" id="GO:0006808">
    <property type="term" value="P:regulation of nitrogen utilization"/>
    <property type="evidence" value="ECO:0007669"/>
    <property type="project" value="InterPro"/>
</dbReference>
<protein>
    <recommendedName>
        <fullName evidence="2">Nitrogen regulatory protein P-II</fullName>
    </recommendedName>
</protein>
<name>A0A3B0VW09_9ZZZZ</name>
<dbReference type="Gene3D" id="3.30.70.120">
    <property type="match status" value="1"/>
</dbReference>
<dbReference type="Pfam" id="PF00543">
    <property type="entry name" value="P-II"/>
    <property type="match status" value="1"/>
</dbReference>
<proteinExistence type="predicted"/>
<sequence length="98" mass="11017">MPVVTHDEKVIQIITSSSLESRLIDTFEKIGITGYTAFNVRGNGDSGIQDSHIDADTNILLMIVTNPESYVRLMEALNKYKRRGQHLMVFSMNTEVLS</sequence>
<dbReference type="EMBL" id="UOFB01000185">
    <property type="protein sequence ID" value="VAW47241.1"/>
    <property type="molecule type" value="Genomic_DNA"/>
</dbReference>
<accession>A0A3B0VW09</accession>
<dbReference type="SUPFAM" id="SSF54913">
    <property type="entry name" value="GlnB-like"/>
    <property type="match status" value="1"/>
</dbReference>